<sequence>MPQQPNRDRDRAWGNERQQNRRRDFLRGLFRGFHARRLARHEHEHEYKNKDETPVNMGRQESNGDSNMVSNDNNTSFDGSSSSPGGQIPCLHSHSHLTPTPTSGVEVESAKTCDHSGGSVQRRSRTDESQGEGNNDSHGNSSRDSVDDDDDVKRSSDITRKIETETETKSDPDNSAKNGPGPAIDAISSSFLSSSSQSTFPHSSLWAIGPSPQNGSIPSSVPAIDSASVHDDSDSDNSSSSSNGSLTNGTPKTKRARRTTVEKIEQSAKITLDNECARAELEEAGIHVVDFATGYATSCPLAHAATHSTCRDD</sequence>
<organism evidence="2 3">
    <name type="scientific">Cladophialophora carrionii CBS 160.54</name>
    <dbReference type="NCBI Taxonomy" id="1279043"/>
    <lineage>
        <taxon>Eukaryota</taxon>
        <taxon>Fungi</taxon>
        <taxon>Dikarya</taxon>
        <taxon>Ascomycota</taxon>
        <taxon>Pezizomycotina</taxon>
        <taxon>Eurotiomycetes</taxon>
        <taxon>Chaetothyriomycetidae</taxon>
        <taxon>Chaetothyriales</taxon>
        <taxon>Herpotrichiellaceae</taxon>
        <taxon>Cladophialophora</taxon>
    </lineage>
</organism>
<feature type="region of interest" description="Disordered" evidence="1">
    <location>
        <begin position="1"/>
        <end position="260"/>
    </location>
</feature>
<feature type="compositionally biased region" description="Basic and acidic residues" evidence="1">
    <location>
        <begin position="151"/>
        <end position="174"/>
    </location>
</feature>
<dbReference type="Proteomes" id="UP000030678">
    <property type="component" value="Unassembled WGS sequence"/>
</dbReference>
<dbReference type="AlphaFoldDB" id="V9D7P7"/>
<name>V9D7P7_9EURO</name>
<accession>V9D7P7</accession>
<feature type="compositionally biased region" description="Basic and acidic residues" evidence="1">
    <location>
        <begin position="1"/>
        <end position="26"/>
    </location>
</feature>
<proteinExistence type="predicted"/>
<dbReference type="RefSeq" id="XP_008729308.1">
    <property type="nucleotide sequence ID" value="XM_008731086.1"/>
</dbReference>
<dbReference type="VEuPathDB" id="FungiDB:G647_06767"/>
<dbReference type="EMBL" id="KB822706">
    <property type="protein sequence ID" value="ETI22691.1"/>
    <property type="molecule type" value="Genomic_DNA"/>
</dbReference>
<protein>
    <submittedName>
        <fullName evidence="2">Uncharacterized protein</fullName>
    </submittedName>
</protein>
<evidence type="ECO:0000313" key="2">
    <source>
        <dbReference type="EMBL" id="ETI22691.1"/>
    </source>
</evidence>
<gene>
    <name evidence="2" type="ORF">G647_06767</name>
</gene>
<evidence type="ECO:0000256" key="1">
    <source>
        <dbReference type="SAM" id="MobiDB-lite"/>
    </source>
</evidence>
<feature type="compositionally biased region" description="Polar residues" evidence="1">
    <location>
        <begin position="59"/>
        <end position="85"/>
    </location>
</feature>
<evidence type="ECO:0000313" key="3">
    <source>
        <dbReference type="Proteomes" id="UP000030678"/>
    </source>
</evidence>
<dbReference type="HOGENOM" id="CLU_936918_0_0_1"/>
<dbReference type="OrthoDB" id="4157233at2759"/>
<feature type="compositionally biased region" description="Basic and acidic residues" evidence="1">
    <location>
        <begin position="41"/>
        <end position="53"/>
    </location>
</feature>
<reference evidence="2 3" key="1">
    <citation type="submission" date="2013-03" db="EMBL/GenBank/DDBJ databases">
        <title>The Genome Sequence of Cladophialophora carrionii CBS 160.54.</title>
        <authorList>
            <consortium name="The Broad Institute Genomics Platform"/>
            <person name="Cuomo C."/>
            <person name="de Hoog S."/>
            <person name="Gorbushina A."/>
            <person name="Walker B."/>
            <person name="Young S.K."/>
            <person name="Zeng Q."/>
            <person name="Gargeya S."/>
            <person name="Fitzgerald M."/>
            <person name="Haas B."/>
            <person name="Abouelleil A."/>
            <person name="Allen A.W."/>
            <person name="Alvarado L."/>
            <person name="Arachchi H.M."/>
            <person name="Berlin A.M."/>
            <person name="Chapman S.B."/>
            <person name="Gainer-Dewar J."/>
            <person name="Goldberg J."/>
            <person name="Griggs A."/>
            <person name="Gujja S."/>
            <person name="Hansen M."/>
            <person name="Howarth C."/>
            <person name="Imamovic A."/>
            <person name="Ireland A."/>
            <person name="Larimer J."/>
            <person name="McCowan C."/>
            <person name="Murphy C."/>
            <person name="Pearson M."/>
            <person name="Poon T.W."/>
            <person name="Priest M."/>
            <person name="Roberts A."/>
            <person name="Saif S."/>
            <person name="Shea T."/>
            <person name="Sisk P."/>
            <person name="Sykes S."/>
            <person name="Wortman J."/>
            <person name="Nusbaum C."/>
            <person name="Birren B."/>
        </authorList>
    </citation>
    <scope>NUCLEOTIDE SEQUENCE [LARGE SCALE GENOMIC DNA]</scope>
    <source>
        <strain evidence="2 3">CBS 160.54</strain>
    </source>
</reference>
<feature type="compositionally biased region" description="Low complexity" evidence="1">
    <location>
        <begin position="188"/>
        <end position="204"/>
    </location>
</feature>
<dbReference type="GeneID" id="19985260"/>
<feature type="compositionally biased region" description="Low complexity" evidence="1">
    <location>
        <begin position="236"/>
        <end position="245"/>
    </location>
</feature>
<feature type="compositionally biased region" description="Polar residues" evidence="1">
    <location>
        <begin position="131"/>
        <end position="140"/>
    </location>
</feature>